<keyword evidence="13" id="KW-0539">Nucleus</keyword>
<dbReference type="VEuPathDB" id="FungiDB:SPPG_09328"/>
<evidence type="ECO:0000256" key="3">
    <source>
        <dbReference type="ARBA" id="ARBA00019438"/>
    </source>
</evidence>
<evidence type="ECO:0000256" key="7">
    <source>
        <dbReference type="ARBA" id="ARBA00022737"/>
    </source>
</evidence>
<keyword evidence="5" id="KW-0132">Cell division</keyword>
<evidence type="ECO:0000256" key="17">
    <source>
        <dbReference type="ARBA" id="ARBA00032630"/>
    </source>
</evidence>
<evidence type="ECO:0000256" key="11">
    <source>
        <dbReference type="ARBA" id="ARBA00022853"/>
    </source>
</evidence>
<evidence type="ECO:0000256" key="5">
    <source>
        <dbReference type="ARBA" id="ARBA00022618"/>
    </source>
</evidence>
<evidence type="ECO:0000256" key="14">
    <source>
        <dbReference type="ARBA" id="ARBA00023306"/>
    </source>
</evidence>
<evidence type="ECO:0000256" key="16">
    <source>
        <dbReference type="ARBA" id="ARBA00032491"/>
    </source>
</evidence>
<dbReference type="GO" id="GO:0006915">
    <property type="term" value="P:apoptotic process"/>
    <property type="evidence" value="ECO:0007669"/>
    <property type="project" value="UniProtKB-KW"/>
</dbReference>
<dbReference type="PANTHER" id="PTHR15189:SF7">
    <property type="entry name" value="BRISC AND BRCA1-A COMPLEX MEMBER 2"/>
    <property type="match status" value="1"/>
</dbReference>
<evidence type="ECO:0000256" key="8">
    <source>
        <dbReference type="ARBA" id="ARBA00022763"/>
    </source>
</evidence>
<evidence type="ECO:0000256" key="13">
    <source>
        <dbReference type="ARBA" id="ARBA00023242"/>
    </source>
</evidence>
<proteinExistence type="inferred from homology"/>
<evidence type="ECO:0000256" key="12">
    <source>
        <dbReference type="ARBA" id="ARBA00023204"/>
    </source>
</evidence>
<dbReference type="Proteomes" id="UP000053201">
    <property type="component" value="Unassembled WGS sequence"/>
</dbReference>
<keyword evidence="8" id="KW-0227">DNA damage</keyword>
<dbReference type="GO" id="GO:0006325">
    <property type="term" value="P:chromatin organization"/>
    <property type="evidence" value="ECO:0007669"/>
    <property type="project" value="UniProtKB-KW"/>
</dbReference>
<evidence type="ECO:0000256" key="2">
    <source>
        <dbReference type="ARBA" id="ARBA00004496"/>
    </source>
</evidence>
<keyword evidence="12" id="KW-0234">DNA repair</keyword>
<keyword evidence="6" id="KW-0053">Apoptosis</keyword>
<sequence length="383" mass="44578">MLRSLHPKLRPLAEPLLNARDLYELKTARPSTYKNRSEGECTRFDVGVKCVGEVRFQCTVIFDLGDLEFPPDLVCEDFPLKYGDIRPLIEWRSGDRNALWKTFDEIGKLYQHYQRQRITELGIERIQFDLSSFDHQKDLQCFMTAPEWMSTDATIYIYMPVRVDDKDESNLLLLDINESSVLVARLTVMFHVYEGEVKQIEKQIQLPPQWKDIYVPKIPDYPLDATLFDYMLEVQKYLATVHSNVIQRIDRRREFVETIVATFRSHILEYDSREWFYASFYFEIPPPQTSPSDLSPVDRKNNSRAVANVHLSQDYPDIPPEVFLQSASMFADADSYIPATVRLNVDFGLVGMWGSERVSCEEAVERFRNALLEQIPTAFACIP</sequence>
<dbReference type="InterPro" id="IPR010358">
    <property type="entry name" value="BRE"/>
</dbReference>
<dbReference type="RefSeq" id="XP_016607001.1">
    <property type="nucleotide sequence ID" value="XM_016757487.1"/>
</dbReference>
<evidence type="ECO:0000256" key="4">
    <source>
        <dbReference type="ARBA" id="ARBA00022490"/>
    </source>
</evidence>
<dbReference type="GO" id="GO:0051301">
    <property type="term" value="P:cell division"/>
    <property type="evidence" value="ECO:0007669"/>
    <property type="project" value="UniProtKB-KW"/>
</dbReference>
<gene>
    <name evidence="18" type="ORF">SPPG_09328</name>
</gene>
<dbReference type="InParanoid" id="A0A0L0HD67"/>
<keyword evidence="19" id="KW-1185">Reference proteome</keyword>
<dbReference type="PANTHER" id="PTHR15189">
    <property type="entry name" value="BRISC AND BRCA1-A COMPLEX MEMBER 2"/>
    <property type="match status" value="1"/>
</dbReference>
<keyword evidence="11" id="KW-0156">Chromatin regulator</keyword>
<dbReference type="GO" id="GO:0006302">
    <property type="term" value="P:double-strand break repair"/>
    <property type="evidence" value="ECO:0007669"/>
    <property type="project" value="TreeGrafter"/>
</dbReference>
<keyword evidence="10" id="KW-0833">Ubl conjugation pathway</keyword>
<name>A0A0L0HD67_SPIPD</name>
<dbReference type="OrthoDB" id="538811at2759"/>
<keyword evidence="9" id="KW-0498">Mitosis</keyword>
<evidence type="ECO:0000256" key="6">
    <source>
        <dbReference type="ARBA" id="ARBA00022703"/>
    </source>
</evidence>
<evidence type="ECO:0000256" key="1">
    <source>
        <dbReference type="ARBA" id="ARBA00004123"/>
    </source>
</evidence>
<evidence type="ECO:0000313" key="19">
    <source>
        <dbReference type="Proteomes" id="UP000053201"/>
    </source>
</evidence>
<keyword evidence="7" id="KW-0677">Repeat</keyword>
<reference evidence="18 19" key="1">
    <citation type="submission" date="2009-08" db="EMBL/GenBank/DDBJ databases">
        <title>The Genome Sequence of Spizellomyces punctatus strain DAOM BR117.</title>
        <authorList>
            <consortium name="The Broad Institute Genome Sequencing Platform"/>
            <person name="Russ C."/>
            <person name="Cuomo C."/>
            <person name="Shea T."/>
            <person name="Young S.K."/>
            <person name="Zeng Q."/>
            <person name="Koehrsen M."/>
            <person name="Haas B."/>
            <person name="Borodovsky M."/>
            <person name="Guigo R."/>
            <person name="Alvarado L."/>
            <person name="Berlin A."/>
            <person name="Bochicchio J."/>
            <person name="Borenstein D."/>
            <person name="Chapman S."/>
            <person name="Chen Z."/>
            <person name="Engels R."/>
            <person name="Freedman E."/>
            <person name="Gellesch M."/>
            <person name="Goldberg J."/>
            <person name="Griggs A."/>
            <person name="Gujja S."/>
            <person name="Heiman D."/>
            <person name="Hepburn T."/>
            <person name="Howarth C."/>
            <person name="Jen D."/>
            <person name="Larson L."/>
            <person name="Lewis B."/>
            <person name="Mehta T."/>
            <person name="Park D."/>
            <person name="Pearson M."/>
            <person name="Roberts A."/>
            <person name="Saif S."/>
            <person name="Shenoy N."/>
            <person name="Sisk P."/>
            <person name="Stolte C."/>
            <person name="Sykes S."/>
            <person name="Thomson T."/>
            <person name="Walk T."/>
            <person name="White J."/>
            <person name="Yandava C."/>
            <person name="Burger G."/>
            <person name="Gray M.W."/>
            <person name="Holland P.W.H."/>
            <person name="King N."/>
            <person name="Lang F.B.F."/>
            <person name="Roger A.J."/>
            <person name="Ruiz-Trillo I."/>
            <person name="Lander E."/>
            <person name="Nusbaum C."/>
        </authorList>
    </citation>
    <scope>NUCLEOTIDE SEQUENCE [LARGE SCALE GENOMIC DNA]</scope>
    <source>
        <strain evidence="18 19">DAOM BR117</strain>
    </source>
</reference>
<keyword evidence="4" id="KW-0963">Cytoplasm</keyword>
<evidence type="ECO:0000256" key="15">
    <source>
        <dbReference type="ARBA" id="ARBA00025766"/>
    </source>
</evidence>
<dbReference type="GO" id="GO:0070552">
    <property type="term" value="C:BRISC complex"/>
    <property type="evidence" value="ECO:0007669"/>
    <property type="project" value="InterPro"/>
</dbReference>
<dbReference type="eggNOG" id="ENOG502T7EW">
    <property type="taxonomic scope" value="Eukaryota"/>
</dbReference>
<evidence type="ECO:0000256" key="10">
    <source>
        <dbReference type="ARBA" id="ARBA00022786"/>
    </source>
</evidence>
<protein>
    <recommendedName>
        <fullName evidence="3">BRISC and BRCA1-A complex member 2</fullName>
    </recommendedName>
    <alternativeName>
        <fullName evidence="16">BRCA1-A complex subunit BRE</fullName>
    </alternativeName>
    <alternativeName>
        <fullName evidence="17">BRCA1/BRCA2-containing complex subunit 45</fullName>
    </alternativeName>
</protein>
<organism evidence="18 19">
    <name type="scientific">Spizellomyces punctatus (strain DAOM BR117)</name>
    <dbReference type="NCBI Taxonomy" id="645134"/>
    <lineage>
        <taxon>Eukaryota</taxon>
        <taxon>Fungi</taxon>
        <taxon>Fungi incertae sedis</taxon>
        <taxon>Chytridiomycota</taxon>
        <taxon>Chytridiomycota incertae sedis</taxon>
        <taxon>Chytridiomycetes</taxon>
        <taxon>Spizellomycetales</taxon>
        <taxon>Spizellomycetaceae</taxon>
        <taxon>Spizellomyces</taxon>
    </lineage>
</organism>
<dbReference type="STRING" id="645134.A0A0L0HD67"/>
<dbReference type="GeneID" id="27692453"/>
<keyword evidence="14" id="KW-0131">Cell cycle</keyword>
<dbReference type="EMBL" id="KQ257459">
    <property type="protein sequence ID" value="KNC98961.1"/>
    <property type="molecule type" value="Genomic_DNA"/>
</dbReference>
<comment type="subcellular location">
    <subcellularLocation>
        <location evidence="2">Cytoplasm</location>
    </subcellularLocation>
    <subcellularLocation>
        <location evidence="1">Nucleus</location>
    </subcellularLocation>
</comment>
<dbReference type="Pfam" id="PF06113">
    <property type="entry name" value="BRE"/>
    <property type="match status" value="1"/>
</dbReference>
<dbReference type="GO" id="GO:0005737">
    <property type="term" value="C:cytoplasm"/>
    <property type="evidence" value="ECO:0007669"/>
    <property type="project" value="UniProtKB-SubCell"/>
</dbReference>
<evidence type="ECO:0000313" key="18">
    <source>
        <dbReference type="EMBL" id="KNC98961.1"/>
    </source>
</evidence>
<accession>A0A0L0HD67</accession>
<comment type="similarity">
    <text evidence="15">Belongs to the BABAM2 family.</text>
</comment>
<evidence type="ECO:0000256" key="9">
    <source>
        <dbReference type="ARBA" id="ARBA00022776"/>
    </source>
</evidence>
<dbReference type="AlphaFoldDB" id="A0A0L0HD67"/>